<gene>
    <name evidence="1" type="ORF">KIH16_02845</name>
</gene>
<proteinExistence type="predicted"/>
<protein>
    <submittedName>
        <fullName evidence="1">2-hydroxyglutaryl-CoA dehydratase</fullName>
    </submittedName>
</protein>
<accession>A0ACD1DZH4</accession>
<keyword evidence="2" id="KW-1185">Reference proteome</keyword>
<name>A0ACD1DZH4_9BACT</name>
<dbReference type="Proteomes" id="UP000682204">
    <property type="component" value="Chromosome"/>
</dbReference>
<sequence>MGIDIGSVGTKGVLFDGSIAAVSLVPTGWDVKETARSVVTSLAGEEGRSLPLVATGYGRKAVSGARRTVTEITCHARGVRFLDVRARTVLDIGGQDSKVIRLDETGNVIDFAMNDRCAAGTGRFLQMMAHSLGYGLDEVRSLPPDGEVQPLSSMCAVFAETEVVAHIARGVAREALLRGILQAIASRSAAMVSKTGLTEPLFFSGGLSRVTGLAALIGRELRTDVIVHDRAPLAGALGAALIAWEAA</sequence>
<evidence type="ECO:0000313" key="1">
    <source>
        <dbReference type="EMBL" id="QVL37546.1"/>
    </source>
</evidence>
<organism evidence="1 2">
    <name type="scientific">Aminirod propionatiphilus</name>
    <dbReference type="NCBI Taxonomy" id="3415223"/>
    <lineage>
        <taxon>Bacteria</taxon>
        <taxon>Thermotogati</taxon>
        <taxon>Synergistota</taxon>
        <taxon>Synergistia</taxon>
        <taxon>Synergistales</taxon>
        <taxon>Aminiphilaceae</taxon>
        <taxon>Aminirod</taxon>
    </lineage>
</organism>
<dbReference type="EMBL" id="CP074691">
    <property type="protein sequence ID" value="QVL37546.1"/>
    <property type="molecule type" value="Genomic_DNA"/>
</dbReference>
<evidence type="ECO:0000313" key="2">
    <source>
        <dbReference type="Proteomes" id="UP000682204"/>
    </source>
</evidence>
<reference evidence="1" key="1">
    <citation type="submission" date="2021-05" db="EMBL/GenBank/DDBJ databases">
        <title>An isolated secondary fermenter in methanogenic hydrocarbon-degrading communities.</title>
        <authorList>
            <person name="Liu Y.-F."/>
            <person name="Liu Z.-l."/>
        </authorList>
    </citation>
    <scope>NUCLEOTIDE SEQUENCE</scope>
    <source>
        <strain evidence="1">L-13</strain>
    </source>
</reference>